<accession>A0A512NCQ6</accession>
<name>A0A512NCQ6_9HYPH</name>
<reference evidence="1 2" key="1">
    <citation type="submission" date="2019-07" db="EMBL/GenBank/DDBJ databases">
        <title>Whole genome shotgun sequence of Reyranella soli NBRC 108950.</title>
        <authorList>
            <person name="Hosoyama A."/>
            <person name="Uohara A."/>
            <person name="Ohji S."/>
            <person name="Ichikawa N."/>
        </authorList>
    </citation>
    <scope>NUCLEOTIDE SEQUENCE [LARGE SCALE GENOMIC DNA]</scope>
    <source>
        <strain evidence="1 2">NBRC 108950</strain>
    </source>
</reference>
<protein>
    <submittedName>
        <fullName evidence="1">Uncharacterized protein</fullName>
    </submittedName>
</protein>
<organism evidence="1 2">
    <name type="scientific">Reyranella soli</name>
    <dbReference type="NCBI Taxonomy" id="1230389"/>
    <lineage>
        <taxon>Bacteria</taxon>
        <taxon>Pseudomonadati</taxon>
        <taxon>Pseudomonadota</taxon>
        <taxon>Alphaproteobacteria</taxon>
        <taxon>Hyphomicrobiales</taxon>
        <taxon>Reyranellaceae</taxon>
        <taxon>Reyranella</taxon>
    </lineage>
</organism>
<evidence type="ECO:0000313" key="1">
    <source>
        <dbReference type="EMBL" id="GEP56729.1"/>
    </source>
</evidence>
<comment type="caution">
    <text evidence="1">The sequence shown here is derived from an EMBL/GenBank/DDBJ whole genome shotgun (WGS) entry which is preliminary data.</text>
</comment>
<sequence>MTVPSNKRKASTAMTGPVMVGIVITVDHVYLPLDAEGNVVAGWTAPNVSTSKVLRRTHLKAPADLARFLADRDQAEITTPAVGEGVQ</sequence>
<gene>
    <name evidence="1" type="ORF">RSO01_38950</name>
</gene>
<evidence type="ECO:0000313" key="2">
    <source>
        <dbReference type="Proteomes" id="UP000321058"/>
    </source>
</evidence>
<dbReference type="EMBL" id="BKAJ01000069">
    <property type="protein sequence ID" value="GEP56729.1"/>
    <property type="molecule type" value="Genomic_DNA"/>
</dbReference>
<dbReference type="RefSeq" id="WP_147150950.1">
    <property type="nucleotide sequence ID" value="NZ_BKAJ01000069.1"/>
</dbReference>
<dbReference type="AlphaFoldDB" id="A0A512NCQ6"/>
<dbReference type="OrthoDB" id="9918559at2"/>
<proteinExistence type="predicted"/>
<dbReference type="Proteomes" id="UP000321058">
    <property type="component" value="Unassembled WGS sequence"/>
</dbReference>
<keyword evidence="2" id="KW-1185">Reference proteome</keyword>